<evidence type="ECO:0000313" key="2">
    <source>
        <dbReference type="Proteomes" id="UP000065151"/>
    </source>
</evidence>
<accession>A0A0U3QQ34</accession>
<protein>
    <recommendedName>
        <fullName evidence="3">YhcG N-terminal domain-containing protein</fullName>
    </recommendedName>
</protein>
<dbReference type="EMBL" id="CP013747">
    <property type="protein sequence ID" value="ALV43643.1"/>
    <property type="molecule type" value="Genomic_DNA"/>
</dbReference>
<sequence>MQSSFAQLPWGHIIELRKLKDPALRDWYAVQGGENGSTLPVLEDQILTKLRARVGASNNLEARLQEEGTVLPHVPMLARSYCS</sequence>
<dbReference type="Proteomes" id="UP000065151">
    <property type="component" value="Chromosome"/>
</dbReference>
<dbReference type="AlphaFoldDB" id="A0A0U3QQ34"/>
<organism evidence="1">
    <name type="scientific">Pseudarthrobacter sulfonivorans</name>
    <dbReference type="NCBI Taxonomy" id="121292"/>
    <lineage>
        <taxon>Bacteria</taxon>
        <taxon>Bacillati</taxon>
        <taxon>Actinomycetota</taxon>
        <taxon>Actinomycetes</taxon>
        <taxon>Micrococcales</taxon>
        <taxon>Micrococcaceae</taxon>
        <taxon>Pseudarthrobacter</taxon>
    </lineage>
</organism>
<evidence type="ECO:0008006" key="3">
    <source>
        <dbReference type="Google" id="ProtNLM"/>
    </source>
</evidence>
<dbReference type="KEGG" id="psul:AU252_22765"/>
<gene>
    <name evidence="1" type="ORF">AU252_22765</name>
</gene>
<evidence type="ECO:0000313" key="1">
    <source>
        <dbReference type="EMBL" id="ALV43643.1"/>
    </source>
</evidence>
<name>A0A0U3QQ34_9MICC</name>
<reference evidence="1 2" key="1">
    <citation type="submission" date="2015-12" db="EMBL/GenBank/DDBJ databases">
        <authorList>
            <person name="Shamseldin A."/>
            <person name="Moawad H."/>
            <person name="Abd El-Rahim W.M."/>
            <person name="Sadowsky M.J."/>
        </authorList>
    </citation>
    <scope>NUCLEOTIDE SEQUENCE [LARGE SCALE GENOMIC DNA]</scope>
    <source>
        <strain evidence="1 2">Ar51</strain>
    </source>
</reference>
<proteinExistence type="predicted"/>
<dbReference type="RefSeq" id="WP_058932645.1">
    <property type="nucleotide sequence ID" value="NZ_CP013747.1"/>
</dbReference>